<dbReference type="STRING" id="307121.GA0070620_0121"/>
<dbReference type="Proteomes" id="UP000199393">
    <property type="component" value="Chromosome I"/>
</dbReference>
<dbReference type="AlphaFoldDB" id="A0A1C3MWI1"/>
<name>A0A1C3MWI1_9ACTN</name>
<dbReference type="InterPro" id="IPR001926">
    <property type="entry name" value="TrpB-like_PALP"/>
</dbReference>
<dbReference type="OrthoDB" id="7624112at2"/>
<dbReference type="PROSITE" id="PS00901">
    <property type="entry name" value="CYS_SYNTHASE"/>
    <property type="match status" value="1"/>
</dbReference>
<evidence type="ECO:0000256" key="2">
    <source>
        <dbReference type="ARBA" id="ARBA00022898"/>
    </source>
</evidence>
<sequence>MALTGLHPEFSGDDWGRRATAILEADRVAEKATPLIRFSFAGESSAALFVKDESVRPTGSVKYRFARSLFLHALSRGLIQRGTQLVEATSGNMAVAEAHFARMLGLPFTAVVPGKSSPDRIARIVAHGGAAYRVDPPLAVYENAERLAGQSNGYYLDCLSTLGPAIDADLDNGVPGLPDEILRDFAAQGRPEPAWIVTGAGTGATSRAIGRHLRRHGYATRLAVVDAENSAYFPGWATECRDYATGMPSRIEGIGRPRMEPAFDPDVVDLVIPVPDASSVAAMRFLAQAGGVAAGPSTGACLWGACHLMNRMSQAGESGAVVIVAADGAEPYRRSYYDDEWVAGKRWDLTEPTLRLERFMRTGDWDGPR</sequence>
<dbReference type="InterPro" id="IPR050214">
    <property type="entry name" value="Cys_Synth/Cystath_Beta-Synth"/>
</dbReference>
<dbReference type="EMBL" id="LT598496">
    <property type="protein sequence ID" value="SBV24689.1"/>
    <property type="molecule type" value="Genomic_DNA"/>
</dbReference>
<comment type="cofactor">
    <cofactor evidence="1">
        <name>pyridoxal 5'-phosphate</name>
        <dbReference type="ChEBI" id="CHEBI:597326"/>
    </cofactor>
</comment>
<protein>
    <submittedName>
        <fullName evidence="4">Cysteine synthase A</fullName>
    </submittedName>
</protein>
<dbReference type="InterPro" id="IPR036052">
    <property type="entry name" value="TrpB-like_PALP_sf"/>
</dbReference>
<dbReference type="RefSeq" id="WP_091587437.1">
    <property type="nucleotide sequence ID" value="NZ_JBHRWG010000002.1"/>
</dbReference>
<dbReference type="GO" id="GO:0016765">
    <property type="term" value="F:transferase activity, transferring alkyl or aryl (other than methyl) groups"/>
    <property type="evidence" value="ECO:0007669"/>
    <property type="project" value="UniProtKB-ARBA"/>
</dbReference>
<evidence type="ECO:0000256" key="1">
    <source>
        <dbReference type="ARBA" id="ARBA00001933"/>
    </source>
</evidence>
<dbReference type="PATRIC" id="fig|307121.4.peg.128"/>
<dbReference type="InterPro" id="IPR001216">
    <property type="entry name" value="P-phosphate_BS"/>
</dbReference>
<proteinExistence type="predicted"/>
<evidence type="ECO:0000259" key="3">
    <source>
        <dbReference type="Pfam" id="PF00291"/>
    </source>
</evidence>
<gene>
    <name evidence="4" type="ORF">GA0070620_0121</name>
</gene>
<evidence type="ECO:0000313" key="5">
    <source>
        <dbReference type="Proteomes" id="UP000199393"/>
    </source>
</evidence>
<organism evidence="4 5">
    <name type="scientific">Micromonospora krabiensis</name>
    <dbReference type="NCBI Taxonomy" id="307121"/>
    <lineage>
        <taxon>Bacteria</taxon>
        <taxon>Bacillati</taxon>
        <taxon>Actinomycetota</taxon>
        <taxon>Actinomycetes</taxon>
        <taxon>Micromonosporales</taxon>
        <taxon>Micromonosporaceae</taxon>
        <taxon>Micromonospora</taxon>
    </lineage>
</organism>
<dbReference type="SUPFAM" id="SSF53686">
    <property type="entry name" value="Tryptophan synthase beta subunit-like PLP-dependent enzymes"/>
    <property type="match status" value="1"/>
</dbReference>
<feature type="domain" description="Tryptophan synthase beta chain-like PALP" evidence="3">
    <location>
        <begin position="29"/>
        <end position="325"/>
    </location>
</feature>
<keyword evidence="5" id="KW-1185">Reference proteome</keyword>
<dbReference type="GO" id="GO:0006535">
    <property type="term" value="P:cysteine biosynthetic process from serine"/>
    <property type="evidence" value="ECO:0007669"/>
    <property type="project" value="InterPro"/>
</dbReference>
<dbReference type="PANTHER" id="PTHR10314">
    <property type="entry name" value="CYSTATHIONINE BETA-SYNTHASE"/>
    <property type="match status" value="1"/>
</dbReference>
<reference evidence="5" key="1">
    <citation type="submission" date="2016-06" db="EMBL/GenBank/DDBJ databases">
        <authorList>
            <person name="Varghese N."/>
        </authorList>
    </citation>
    <scope>NUCLEOTIDE SEQUENCE [LARGE SCALE GENOMIC DNA]</scope>
    <source>
        <strain evidence="5">DSM 45344</strain>
    </source>
</reference>
<dbReference type="Pfam" id="PF00291">
    <property type="entry name" value="PALP"/>
    <property type="match status" value="1"/>
</dbReference>
<accession>A0A1C3MWI1</accession>
<keyword evidence="2" id="KW-0663">Pyridoxal phosphate</keyword>
<evidence type="ECO:0000313" key="4">
    <source>
        <dbReference type="EMBL" id="SBV24689.1"/>
    </source>
</evidence>
<dbReference type="Gene3D" id="3.40.50.1100">
    <property type="match status" value="2"/>
</dbReference>